<comment type="caution">
    <text evidence="1">The sequence shown here is derived from an EMBL/GenBank/DDBJ whole genome shotgun (WGS) entry which is preliminary data.</text>
</comment>
<dbReference type="Proteomes" id="UP000708208">
    <property type="component" value="Unassembled WGS sequence"/>
</dbReference>
<keyword evidence="2" id="KW-1185">Reference proteome</keyword>
<evidence type="ECO:0000313" key="2">
    <source>
        <dbReference type="Proteomes" id="UP000708208"/>
    </source>
</evidence>
<organism evidence="1 2">
    <name type="scientific">Allacma fusca</name>
    <dbReference type="NCBI Taxonomy" id="39272"/>
    <lineage>
        <taxon>Eukaryota</taxon>
        <taxon>Metazoa</taxon>
        <taxon>Ecdysozoa</taxon>
        <taxon>Arthropoda</taxon>
        <taxon>Hexapoda</taxon>
        <taxon>Collembola</taxon>
        <taxon>Symphypleona</taxon>
        <taxon>Sminthuridae</taxon>
        <taxon>Allacma</taxon>
    </lineage>
</organism>
<dbReference type="AlphaFoldDB" id="A0A8J2LBF0"/>
<name>A0A8J2LBF0_9HEXA</name>
<sequence>MHSSLTASSLRRHSTRVKSNRILLGLKRTTLEKTELWTQLSSPSYNFVSFGARNHKTQWGFDHTTVPWTFYKSDKSSSEI</sequence>
<dbReference type="EMBL" id="CAJVCH010550156">
    <property type="protein sequence ID" value="CAG7829114.1"/>
    <property type="molecule type" value="Genomic_DNA"/>
</dbReference>
<protein>
    <submittedName>
        <fullName evidence="1">Uncharacterized protein</fullName>
    </submittedName>
</protein>
<evidence type="ECO:0000313" key="1">
    <source>
        <dbReference type="EMBL" id="CAG7829114.1"/>
    </source>
</evidence>
<gene>
    <name evidence="1" type="ORF">AFUS01_LOCUS38991</name>
</gene>
<accession>A0A8J2LBF0</accession>
<reference evidence="1" key="1">
    <citation type="submission" date="2021-06" db="EMBL/GenBank/DDBJ databases">
        <authorList>
            <person name="Hodson N. C."/>
            <person name="Mongue J. A."/>
            <person name="Jaron S. K."/>
        </authorList>
    </citation>
    <scope>NUCLEOTIDE SEQUENCE</scope>
</reference>
<proteinExistence type="predicted"/>